<evidence type="ECO:0008006" key="3">
    <source>
        <dbReference type="Google" id="ProtNLM"/>
    </source>
</evidence>
<evidence type="ECO:0000313" key="1">
    <source>
        <dbReference type="EMBL" id="MBD3942226.1"/>
    </source>
</evidence>
<dbReference type="EMBL" id="JACXZS010000006">
    <property type="protein sequence ID" value="MBD3942226.1"/>
    <property type="molecule type" value="Genomic_DNA"/>
</dbReference>
<gene>
    <name evidence="1" type="ORF">IF188_11015</name>
</gene>
<keyword evidence="2" id="KW-1185">Reference proteome</keyword>
<sequence>MIALTAVGMLLLAGCSAAPEREPALPSGVSVELQQLRSDVSSRQAEVHVTNGSDAAITIGEVRIEDARFEGPSVRVIADRVSSVPAGGAVDIRVQLAPVACDVPDDGDARVVLQIVGDAGTTEVEVSAPDPVGFVAPLHARECLEERVADAAGFAFTGFTASAPGEAATLELTVTPTGSGEAAVTGIERTNLIDFAVPGDDDVYPLDLEASADQATPTVVAVPIIPFRCDPHAVQEDKRGTIFDVQVVLDGQPGEIELFVGEELRGRILTWVGQWCGFGGSG</sequence>
<evidence type="ECO:0000313" key="2">
    <source>
        <dbReference type="Proteomes" id="UP000598426"/>
    </source>
</evidence>
<dbReference type="RefSeq" id="WP_191171851.1">
    <property type="nucleotide sequence ID" value="NZ_JACXZS010000006.1"/>
</dbReference>
<proteinExistence type="predicted"/>
<comment type="caution">
    <text evidence="1">The sequence shown here is derived from an EMBL/GenBank/DDBJ whole genome shotgun (WGS) entry which is preliminary data.</text>
</comment>
<protein>
    <recommendedName>
        <fullName evidence="3">Lipoprotein</fullName>
    </recommendedName>
</protein>
<dbReference type="Proteomes" id="UP000598426">
    <property type="component" value="Unassembled WGS sequence"/>
</dbReference>
<reference evidence="1 2" key="1">
    <citation type="submission" date="2020-09" db="EMBL/GenBank/DDBJ databases">
        <title>Isolation and identification of active actinomycetes.</title>
        <authorList>
            <person name="Li X."/>
        </authorList>
    </citation>
    <scope>NUCLEOTIDE SEQUENCE [LARGE SCALE GENOMIC DNA]</scope>
    <source>
        <strain evidence="1 2">NEAU-LLC</strain>
    </source>
</reference>
<organism evidence="1 2">
    <name type="scientific">Microbacterium helvum</name>
    <dbReference type="NCBI Taxonomy" id="2773713"/>
    <lineage>
        <taxon>Bacteria</taxon>
        <taxon>Bacillati</taxon>
        <taxon>Actinomycetota</taxon>
        <taxon>Actinomycetes</taxon>
        <taxon>Micrococcales</taxon>
        <taxon>Microbacteriaceae</taxon>
        <taxon>Microbacterium</taxon>
    </lineage>
</organism>
<accession>A0ABR8NNK9</accession>
<name>A0ABR8NNK9_9MICO</name>